<dbReference type="InterPro" id="IPR050109">
    <property type="entry name" value="HTH-type_TetR-like_transc_reg"/>
</dbReference>
<dbReference type="SUPFAM" id="SSF46689">
    <property type="entry name" value="Homeodomain-like"/>
    <property type="match status" value="1"/>
</dbReference>
<dbReference type="PANTHER" id="PTHR30055">
    <property type="entry name" value="HTH-TYPE TRANSCRIPTIONAL REGULATOR RUTR"/>
    <property type="match status" value="1"/>
</dbReference>
<dbReference type="InterPro" id="IPR039536">
    <property type="entry name" value="TetR_C_Proteobacteria"/>
</dbReference>
<feature type="domain" description="HTH tetR-type" evidence="3">
    <location>
        <begin position="12"/>
        <end position="72"/>
    </location>
</feature>
<dbReference type="Pfam" id="PF14246">
    <property type="entry name" value="TetR_C_7"/>
    <property type="match status" value="1"/>
</dbReference>
<dbReference type="EMBL" id="CP011853">
    <property type="protein sequence ID" value="ALG86917.1"/>
    <property type="molecule type" value="Genomic_DNA"/>
</dbReference>
<evidence type="ECO:0000256" key="2">
    <source>
        <dbReference type="PROSITE-ProRule" id="PRU00335"/>
    </source>
</evidence>
<feature type="DNA-binding region" description="H-T-H motif" evidence="2">
    <location>
        <begin position="35"/>
        <end position="54"/>
    </location>
</feature>
<keyword evidence="1 2" id="KW-0238">DNA-binding</keyword>
<dbReference type="Gene3D" id="1.10.357.10">
    <property type="entry name" value="Tetracycline Repressor, domain 2"/>
    <property type="match status" value="1"/>
</dbReference>
<dbReference type="InterPro" id="IPR001647">
    <property type="entry name" value="HTH_TetR"/>
</dbReference>
<reference evidence="4 5" key="2">
    <citation type="journal article" date="2017" name="Int. J. Syst. Evol. Microbiol.">
        <title>Gordonia phthalatica sp. nov., a di-n-butyl phthalate-degrading bacterium isolated from activated sludge.</title>
        <authorList>
            <person name="Jin D."/>
            <person name="Kong X."/>
            <person name="Jia M."/>
            <person name="Yu X."/>
            <person name="Wang X."/>
            <person name="Zhuang X."/>
            <person name="Deng Y."/>
            <person name="Bai Z."/>
        </authorList>
    </citation>
    <scope>NUCLEOTIDE SEQUENCE [LARGE SCALE GENOMIC DNA]</scope>
    <source>
        <strain evidence="4 5">QH-11</strain>
    </source>
</reference>
<dbReference type="GO" id="GO:0003700">
    <property type="term" value="F:DNA-binding transcription factor activity"/>
    <property type="evidence" value="ECO:0007669"/>
    <property type="project" value="TreeGrafter"/>
</dbReference>
<evidence type="ECO:0000259" key="3">
    <source>
        <dbReference type="PROSITE" id="PS50977"/>
    </source>
</evidence>
<dbReference type="KEGG" id="goq:ACH46_14370"/>
<dbReference type="PANTHER" id="PTHR30055:SF223">
    <property type="entry name" value="HTH-TYPE TRANSCRIPTIONAL REGULATOR UIDR"/>
    <property type="match status" value="1"/>
</dbReference>
<sequence>MMVSKERPPISAEKRAQMLEKSLAVFVERGYVGASTDELAAAASVSKQTLYRAFGDKEGLFEALIRTECDRVYDPFAPLVEEMRDVESAEAAIRRLAEQSARLIMSQRVQQLRRLVIAEATRFPALGELYWERGFVRVSASLAQCLTVLDERRLLRVPQPALSAQQLAGMLLWIPSNRTMFAGIAQPMSAGELADVIDAGVAAFVRAHR</sequence>
<dbReference type="Proteomes" id="UP000063789">
    <property type="component" value="Chromosome"/>
</dbReference>
<dbReference type="STRING" id="1136941.ACH46_14370"/>
<dbReference type="InterPro" id="IPR009057">
    <property type="entry name" value="Homeodomain-like_sf"/>
</dbReference>
<evidence type="ECO:0000256" key="1">
    <source>
        <dbReference type="ARBA" id="ARBA00023125"/>
    </source>
</evidence>
<keyword evidence="5" id="KW-1185">Reference proteome</keyword>
<dbReference type="PATRIC" id="fig|1136941.3.peg.2935"/>
<dbReference type="PRINTS" id="PR00455">
    <property type="entry name" value="HTHTETR"/>
</dbReference>
<evidence type="ECO:0000313" key="5">
    <source>
        <dbReference type="Proteomes" id="UP000063789"/>
    </source>
</evidence>
<evidence type="ECO:0000313" key="4">
    <source>
        <dbReference type="EMBL" id="ALG86917.1"/>
    </source>
</evidence>
<accession>A0A0N9MUN6</accession>
<dbReference type="PROSITE" id="PS50977">
    <property type="entry name" value="HTH_TETR_2"/>
    <property type="match status" value="1"/>
</dbReference>
<dbReference type="GO" id="GO:0000976">
    <property type="term" value="F:transcription cis-regulatory region binding"/>
    <property type="evidence" value="ECO:0007669"/>
    <property type="project" value="TreeGrafter"/>
</dbReference>
<proteinExistence type="predicted"/>
<protein>
    <recommendedName>
        <fullName evidence="3">HTH tetR-type domain-containing protein</fullName>
    </recommendedName>
</protein>
<dbReference type="Pfam" id="PF00440">
    <property type="entry name" value="TetR_N"/>
    <property type="match status" value="1"/>
</dbReference>
<dbReference type="AlphaFoldDB" id="A0A0N9MUN6"/>
<organism evidence="4 5">
    <name type="scientific">Gordonia phthalatica</name>
    <dbReference type="NCBI Taxonomy" id="1136941"/>
    <lineage>
        <taxon>Bacteria</taxon>
        <taxon>Bacillati</taxon>
        <taxon>Actinomycetota</taxon>
        <taxon>Actinomycetes</taxon>
        <taxon>Mycobacteriales</taxon>
        <taxon>Gordoniaceae</taxon>
        <taxon>Gordonia</taxon>
    </lineage>
</organism>
<name>A0A0N9MUN6_9ACTN</name>
<gene>
    <name evidence="4" type="ORF">ACH46_14370</name>
</gene>
<reference evidence="5" key="1">
    <citation type="submission" date="2015-06" db="EMBL/GenBank/DDBJ databases">
        <title>Complete genome sequence and metabolic analysis of phthalate degradation pathway in Gordonia sp. QH-11.</title>
        <authorList>
            <person name="Jin D."/>
            <person name="Kong X."/>
            <person name="Bai Z."/>
        </authorList>
    </citation>
    <scope>NUCLEOTIDE SEQUENCE [LARGE SCALE GENOMIC DNA]</scope>
    <source>
        <strain evidence="5">QH-11</strain>
    </source>
</reference>